<dbReference type="PANTHER" id="PTHR21310:SF54">
    <property type="entry name" value="AMINOGLYCOSIDE PHOSPHOTRANSFERASE DOMAIN-CONTAINING PROTEIN"/>
    <property type="match status" value="1"/>
</dbReference>
<reference evidence="3" key="1">
    <citation type="journal article" date="2011" name="PLoS Pathog.">
        <title>Comparative genomics yields insights into niche adaptation of plant vascular wilt pathogens.</title>
        <authorList>
            <person name="Klosterman S.J."/>
            <person name="Subbarao K.V."/>
            <person name="Kang S."/>
            <person name="Veronese P."/>
            <person name="Gold S.E."/>
            <person name="Thomma B.P.H.J."/>
            <person name="Chen Z."/>
            <person name="Henrissat B."/>
            <person name="Lee Y.-H."/>
            <person name="Park J."/>
            <person name="Garcia-Pedrajas M.D."/>
            <person name="Barbara D.J."/>
            <person name="Anchieta A."/>
            <person name="de Jonge R."/>
            <person name="Santhanam P."/>
            <person name="Maruthachalam K."/>
            <person name="Atallah Z."/>
            <person name="Amyotte S.G."/>
            <person name="Paz Z."/>
            <person name="Inderbitzin P."/>
            <person name="Hayes R.J."/>
            <person name="Heiman D.I."/>
            <person name="Young S."/>
            <person name="Zeng Q."/>
            <person name="Engels R."/>
            <person name="Galagan J."/>
            <person name="Cuomo C.A."/>
            <person name="Dobinson K.F."/>
            <person name="Ma L.-J."/>
        </authorList>
    </citation>
    <scope>NUCLEOTIDE SEQUENCE [LARGE SCALE GENOMIC DNA]</scope>
    <source>
        <strain evidence="3">VaMs.102 / ATCC MYA-4576 / FGSC 10136</strain>
    </source>
</reference>
<dbReference type="PANTHER" id="PTHR21310">
    <property type="entry name" value="AMINOGLYCOSIDE PHOSPHOTRANSFERASE-RELATED-RELATED"/>
    <property type="match status" value="1"/>
</dbReference>
<name>C9SLK1_VERA1</name>
<protein>
    <submittedName>
        <fullName evidence="2">Phosphotransferase enzyme family protein</fullName>
    </submittedName>
</protein>
<evidence type="ECO:0000313" key="2">
    <source>
        <dbReference type="EMBL" id="EEY19569.1"/>
    </source>
</evidence>
<dbReference type="InterPro" id="IPR051678">
    <property type="entry name" value="AGP_Transferase"/>
</dbReference>
<dbReference type="OMA" id="QNMVYKQ"/>
<gene>
    <name evidence="2" type="ORF">VDBG_05678</name>
</gene>
<dbReference type="RefSeq" id="XP_003004565.1">
    <property type="nucleotide sequence ID" value="XM_003004519.1"/>
</dbReference>
<dbReference type="InterPro" id="IPR011009">
    <property type="entry name" value="Kinase-like_dom_sf"/>
</dbReference>
<dbReference type="GeneID" id="9531556"/>
<dbReference type="AlphaFoldDB" id="C9SLK1"/>
<keyword evidence="2" id="KW-0808">Transferase</keyword>
<dbReference type="SUPFAM" id="SSF56112">
    <property type="entry name" value="Protein kinase-like (PK-like)"/>
    <property type="match status" value="1"/>
</dbReference>
<keyword evidence="3" id="KW-1185">Reference proteome</keyword>
<dbReference type="Pfam" id="PF01636">
    <property type="entry name" value="APH"/>
    <property type="match status" value="1"/>
</dbReference>
<dbReference type="OrthoDB" id="5404599at2759"/>
<dbReference type="HOGENOM" id="CLU_021768_0_1_1"/>
<proteinExistence type="predicted"/>
<accession>C9SLK1</accession>
<evidence type="ECO:0000313" key="3">
    <source>
        <dbReference type="Proteomes" id="UP000008698"/>
    </source>
</evidence>
<evidence type="ECO:0000259" key="1">
    <source>
        <dbReference type="Pfam" id="PF01636"/>
    </source>
</evidence>
<dbReference type="Proteomes" id="UP000008698">
    <property type="component" value="Unassembled WGS sequence"/>
</dbReference>
<sequence length="333" mass="37912">MAWNPPQPPLLPSSTICPFYNQRVDGIACHFAPTSSRLNSPNITHLDLDMQQIKIFPESSFFKERRASDLPTPAAVRAISLASGDLWASSFNRPRPVRIPSLGLMIKYGGDVTLTEVSTQRMVHEQLLGQVPIPEVFGWTEDKDQGFIYMSLIEGDTLEQRWIDLNETERQAICAELKPMVKAWRGLKQDGQEPYVGSIGTSPLRDIFLVYRPELVGPFRGDRAVQQFQDVCGIDISCEIPIVFSHSDLVPPNVLLSRGPNPKVAAVIDWAQSGWYPSYWEYCKARRVELDPELFSKALQEEWRGKYLPLFIDPVDDETYYHPWLWFVLSKGI</sequence>
<dbReference type="EMBL" id="DS985219">
    <property type="protein sequence ID" value="EEY19569.1"/>
    <property type="molecule type" value="Genomic_DNA"/>
</dbReference>
<dbReference type="eggNOG" id="ENOG502SHY4">
    <property type="taxonomic scope" value="Eukaryota"/>
</dbReference>
<dbReference type="KEGG" id="val:VDBG_05678"/>
<feature type="domain" description="Aminoglycoside phosphotransferase" evidence="1">
    <location>
        <begin position="123"/>
        <end position="282"/>
    </location>
</feature>
<dbReference type="GO" id="GO:0016740">
    <property type="term" value="F:transferase activity"/>
    <property type="evidence" value="ECO:0007669"/>
    <property type="project" value="UniProtKB-KW"/>
</dbReference>
<dbReference type="InterPro" id="IPR002575">
    <property type="entry name" value="Aminoglycoside_PTrfase"/>
</dbReference>
<organism evidence="3">
    <name type="scientific">Verticillium alfalfae (strain VaMs.102 / ATCC MYA-4576 / FGSC 10136)</name>
    <name type="common">Verticillium wilt of alfalfa</name>
    <name type="synonym">Verticillium albo-atrum</name>
    <dbReference type="NCBI Taxonomy" id="526221"/>
    <lineage>
        <taxon>Eukaryota</taxon>
        <taxon>Fungi</taxon>
        <taxon>Dikarya</taxon>
        <taxon>Ascomycota</taxon>
        <taxon>Pezizomycotina</taxon>
        <taxon>Sordariomycetes</taxon>
        <taxon>Hypocreomycetidae</taxon>
        <taxon>Glomerellales</taxon>
        <taxon>Plectosphaerellaceae</taxon>
        <taxon>Verticillium</taxon>
    </lineage>
</organism>